<evidence type="ECO:0000256" key="1">
    <source>
        <dbReference type="SAM" id="MobiDB-lite"/>
    </source>
</evidence>
<gene>
    <name evidence="2" type="ORF">HNR25_002541</name>
</gene>
<dbReference type="AlphaFoldDB" id="A0A841EED3"/>
<dbReference type="Proteomes" id="UP000578077">
    <property type="component" value="Unassembled WGS sequence"/>
</dbReference>
<keyword evidence="3" id="KW-1185">Reference proteome</keyword>
<feature type="compositionally biased region" description="Basic and acidic residues" evidence="1">
    <location>
        <begin position="24"/>
        <end position="41"/>
    </location>
</feature>
<dbReference type="RefSeq" id="WP_184635291.1">
    <property type="nucleotide sequence ID" value="NZ_BAABKT010000013.1"/>
</dbReference>
<feature type="compositionally biased region" description="Basic and acidic residues" evidence="1">
    <location>
        <begin position="61"/>
        <end position="70"/>
    </location>
</feature>
<protein>
    <submittedName>
        <fullName evidence="2">Uncharacterized protein</fullName>
    </submittedName>
</protein>
<accession>A0A841EED3</accession>
<reference evidence="2 3" key="1">
    <citation type="submission" date="2020-08" db="EMBL/GenBank/DDBJ databases">
        <title>Sequencing the genomes of 1000 actinobacteria strains.</title>
        <authorList>
            <person name="Klenk H.-P."/>
        </authorList>
    </citation>
    <scope>NUCLEOTIDE SEQUENCE [LARGE SCALE GENOMIC DNA]</scope>
    <source>
        <strain evidence="2 3">DSM 44593</strain>
    </source>
</reference>
<sequence>MQPEAETVVLPAVTDGTAPPASRSRTEEHRVVGPWLQRHEQPAPADDMADLRAATRRLIAHRPDLAHPDHPAPTTAGVHR</sequence>
<evidence type="ECO:0000313" key="3">
    <source>
        <dbReference type="Proteomes" id="UP000578077"/>
    </source>
</evidence>
<feature type="region of interest" description="Disordered" evidence="1">
    <location>
        <begin position="61"/>
        <end position="80"/>
    </location>
</feature>
<organism evidence="2 3">
    <name type="scientific">Streptomonospora salina</name>
    <dbReference type="NCBI Taxonomy" id="104205"/>
    <lineage>
        <taxon>Bacteria</taxon>
        <taxon>Bacillati</taxon>
        <taxon>Actinomycetota</taxon>
        <taxon>Actinomycetes</taxon>
        <taxon>Streptosporangiales</taxon>
        <taxon>Nocardiopsidaceae</taxon>
        <taxon>Streptomonospora</taxon>
    </lineage>
</organism>
<proteinExistence type="predicted"/>
<comment type="caution">
    <text evidence="2">The sequence shown here is derived from an EMBL/GenBank/DDBJ whole genome shotgun (WGS) entry which is preliminary data.</text>
</comment>
<name>A0A841EED3_9ACTN</name>
<feature type="region of interest" description="Disordered" evidence="1">
    <location>
        <begin position="1"/>
        <end position="45"/>
    </location>
</feature>
<dbReference type="EMBL" id="JACHLY010000001">
    <property type="protein sequence ID" value="MBB5998790.1"/>
    <property type="molecule type" value="Genomic_DNA"/>
</dbReference>
<evidence type="ECO:0000313" key="2">
    <source>
        <dbReference type="EMBL" id="MBB5998790.1"/>
    </source>
</evidence>